<reference evidence="2 3" key="1">
    <citation type="journal article" date="2021" name="Comput. Struct. Biotechnol. J.">
        <title>De novo genome assembly of the potent medicinal plant Rehmannia glutinosa using nanopore technology.</title>
        <authorList>
            <person name="Ma L."/>
            <person name="Dong C."/>
            <person name="Song C."/>
            <person name="Wang X."/>
            <person name="Zheng X."/>
            <person name="Niu Y."/>
            <person name="Chen S."/>
            <person name="Feng W."/>
        </authorList>
    </citation>
    <scope>NUCLEOTIDE SEQUENCE [LARGE SCALE GENOMIC DNA]</scope>
    <source>
        <strain evidence="2">DH-2019</strain>
    </source>
</reference>
<evidence type="ECO:0000259" key="1">
    <source>
        <dbReference type="PROSITE" id="PS51806"/>
    </source>
</evidence>
<dbReference type="InterPro" id="IPR051886">
    <property type="entry name" value="Seed_Dev/Stress_Resp_Reg"/>
</dbReference>
<feature type="domain" description="DOG1" evidence="1">
    <location>
        <begin position="6"/>
        <end position="247"/>
    </location>
</feature>
<organism evidence="2 3">
    <name type="scientific">Rehmannia glutinosa</name>
    <name type="common">Chinese foxglove</name>
    <dbReference type="NCBI Taxonomy" id="99300"/>
    <lineage>
        <taxon>Eukaryota</taxon>
        <taxon>Viridiplantae</taxon>
        <taxon>Streptophyta</taxon>
        <taxon>Embryophyta</taxon>
        <taxon>Tracheophyta</taxon>
        <taxon>Spermatophyta</taxon>
        <taxon>Magnoliopsida</taxon>
        <taxon>eudicotyledons</taxon>
        <taxon>Gunneridae</taxon>
        <taxon>Pentapetalae</taxon>
        <taxon>asterids</taxon>
        <taxon>lamiids</taxon>
        <taxon>Lamiales</taxon>
        <taxon>Orobanchaceae</taxon>
        <taxon>Rehmannieae</taxon>
        <taxon>Rehmannia</taxon>
    </lineage>
</organism>
<name>A0ABR0VHN1_REHGL</name>
<proteinExistence type="predicted"/>
<accession>A0ABR0VHN1</accession>
<comment type="caution">
    <text evidence="2">The sequence shown here is derived from an EMBL/GenBank/DDBJ whole genome shotgun (WGS) entry which is preliminary data.</text>
</comment>
<evidence type="ECO:0000313" key="3">
    <source>
        <dbReference type="Proteomes" id="UP001318860"/>
    </source>
</evidence>
<gene>
    <name evidence="2" type="ORF">DH2020_031612</name>
</gene>
<dbReference type="EMBL" id="JABTTQ020001142">
    <property type="protein sequence ID" value="KAK6134687.1"/>
    <property type="molecule type" value="Genomic_DNA"/>
</dbReference>
<dbReference type="PANTHER" id="PTHR46354">
    <property type="entry name" value="DOG1 DOMAIN-CONTAINING PROTEIN"/>
    <property type="match status" value="1"/>
</dbReference>
<sequence length="257" mass="29055">MASFNHSHFNCCFQNWILQQRQDLEELLNALSTDSQNRYEELKEKGIRHFEEYSERRALMAPHDAASFMTPPWCSSFENAFLWVGGCRPSLSVRLVYAVGGSELEAQIDEFLGGVRKGNLAEISGHQLDLINALHCRTIKEEDKMSTRMASIQANCMLSLEEIADEPLVTIAKNAGRVGEWSRELERAMVAHSVSLADILADADKLRLDTLKELMAILTPLQAVDFLAAAKKLHISMHEWGKRRDRQFGNPLITNII</sequence>
<keyword evidence="3" id="KW-1185">Reference proteome</keyword>
<dbReference type="PROSITE" id="PS51806">
    <property type="entry name" value="DOG1"/>
    <property type="match status" value="1"/>
</dbReference>
<protein>
    <recommendedName>
        <fullName evidence="1">DOG1 domain-containing protein</fullName>
    </recommendedName>
</protein>
<dbReference type="Proteomes" id="UP001318860">
    <property type="component" value="Unassembled WGS sequence"/>
</dbReference>
<dbReference type="Pfam" id="PF14144">
    <property type="entry name" value="DOG1"/>
    <property type="match status" value="1"/>
</dbReference>
<evidence type="ECO:0000313" key="2">
    <source>
        <dbReference type="EMBL" id="KAK6134687.1"/>
    </source>
</evidence>
<dbReference type="InterPro" id="IPR025422">
    <property type="entry name" value="TGA_domain"/>
</dbReference>
<dbReference type="PANTHER" id="PTHR46354:SF7">
    <property type="entry name" value="PROTEIN DOG1-LIKE 1"/>
    <property type="match status" value="1"/>
</dbReference>